<dbReference type="InterPro" id="IPR050640">
    <property type="entry name" value="Bact_2-comp_sensor_kinase"/>
</dbReference>
<protein>
    <recommendedName>
        <fullName evidence="3">histidine kinase</fullName>
        <ecNumber evidence="3">2.7.13.3</ecNumber>
    </recommendedName>
</protein>
<keyword evidence="18" id="KW-1185">Reference proteome</keyword>
<dbReference type="Pfam" id="PF02518">
    <property type="entry name" value="HATPase_c"/>
    <property type="match status" value="1"/>
</dbReference>
<dbReference type="GO" id="GO:0016301">
    <property type="term" value="F:kinase activity"/>
    <property type="evidence" value="ECO:0007669"/>
    <property type="project" value="UniProtKB-KW"/>
</dbReference>
<keyword evidence="9 17" id="KW-0418">Kinase</keyword>
<evidence type="ECO:0000256" key="6">
    <source>
        <dbReference type="ARBA" id="ARBA00022679"/>
    </source>
</evidence>
<evidence type="ECO:0000256" key="1">
    <source>
        <dbReference type="ARBA" id="ARBA00000085"/>
    </source>
</evidence>
<sequence>MRRRKNRNFQESTRHLFRLYTLIPFTILIVLFVVFTAINGKITLKNRTAEASLEISQSIAGVYGEYEAEVSRMAASPAVVKYADTHLDSEDVYAEFYDFNNRQQVKSIFHIVDTQGVFLASSAAPDELSADLAFGSLLHRISMKPDALLTEMNSFRYSHDRSTDYTFGKAIRKDGRTIAYLVFQLIEADMQKLIFVQNNEVAVVTDEHHAIIATTSNITKGILNKFNPTQDGNGHVLLSGGKYYMHTREIPNTPIRVHTLNSIKSETSTLYTLSIFIAATSILLWIVIHFLSKNMSERNSESIDKLVFALRKLREGHLNEYVDIRTGDEFEILGHQYNNMLDRLKDLLDKNKELSRISTLVEVKQLQSQFHPHFIFNVLETLRYAIKIDAKQAQDIVMILSRLLRYSIGDERSVKLSDDLNYVRDYLSLQQIRFKERLSYHIQMTDDAGSIYVPKLLLQAVIENSIKYGYQGQSSVNIDIIAYTAEGRLILQVLDNGPGMSPERLEKVHQILKNHHNTTEHIGLYNIHRRLVLLYGEGYGIQIRSSEGSGTCVTLTIPYETGEYHV</sequence>
<gene>
    <name evidence="17" type="ORF">P9847_22665</name>
</gene>
<feature type="transmembrane region" description="Helical" evidence="14">
    <location>
        <begin position="20"/>
        <end position="38"/>
    </location>
</feature>
<dbReference type="PROSITE" id="PS50109">
    <property type="entry name" value="HIS_KIN"/>
    <property type="match status" value="1"/>
</dbReference>
<keyword evidence="5" id="KW-0597">Phosphoprotein</keyword>
<dbReference type="Gene3D" id="6.10.340.10">
    <property type="match status" value="1"/>
</dbReference>
<keyword evidence="7 14" id="KW-0812">Transmembrane</keyword>
<dbReference type="SUPFAM" id="SSF55874">
    <property type="entry name" value="ATPase domain of HSP90 chaperone/DNA topoisomerase II/histidine kinase"/>
    <property type="match status" value="1"/>
</dbReference>
<evidence type="ECO:0000256" key="3">
    <source>
        <dbReference type="ARBA" id="ARBA00012438"/>
    </source>
</evidence>
<keyword evidence="8" id="KW-0547">Nucleotide-binding</keyword>
<dbReference type="SUPFAM" id="SSF158472">
    <property type="entry name" value="HAMP domain-like"/>
    <property type="match status" value="1"/>
</dbReference>
<dbReference type="InterPro" id="IPR003594">
    <property type="entry name" value="HATPase_dom"/>
</dbReference>
<proteinExistence type="predicted"/>
<keyword evidence="13 14" id="KW-0472">Membrane</keyword>
<keyword evidence="4" id="KW-1003">Cell membrane</keyword>
<evidence type="ECO:0000256" key="8">
    <source>
        <dbReference type="ARBA" id="ARBA00022741"/>
    </source>
</evidence>
<feature type="domain" description="Histidine kinase" evidence="15">
    <location>
        <begin position="457"/>
        <end position="561"/>
    </location>
</feature>
<dbReference type="InterPro" id="IPR005467">
    <property type="entry name" value="His_kinase_dom"/>
</dbReference>
<keyword evidence="10" id="KW-0067">ATP-binding</keyword>
<comment type="caution">
    <text evidence="17">The sequence shown here is derived from an EMBL/GenBank/DDBJ whole genome shotgun (WGS) entry which is preliminary data.</text>
</comment>
<dbReference type="RefSeq" id="WP_328281305.1">
    <property type="nucleotide sequence ID" value="NZ_JARTLD010000061.1"/>
</dbReference>
<dbReference type="PANTHER" id="PTHR34220:SF11">
    <property type="entry name" value="SENSOR PROTEIN KINASE HPTS"/>
    <property type="match status" value="1"/>
</dbReference>
<reference evidence="17 18" key="1">
    <citation type="submission" date="2023-03" db="EMBL/GenBank/DDBJ databases">
        <title>Bacillus Genome Sequencing.</title>
        <authorList>
            <person name="Dunlap C."/>
        </authorList>
    </citation>
    <scope>NUCLEOTIDE SEQUENCE [LARGE SCALE GENOMIC DNA]</scope>
    <source>
        <strain evidence="17 18">NRS-52</strain>
    </source>
</reference>
<name>A0ABU6Q0J1_9BACL</name>
<evidence type="ECO:0000256" key="11">
    <source>
        <dbReference type="ARBA" id="ARBA00022989"/>
    </source>
</evidence>
<comment type="subcellular location">
    <subcellularLocation>
        <location evidence="2">Cell membrane</location>
        <topology evidence="2">Multi-pass membrane protein</topology>
    </subcellularLocation>
</comment>
<comment type="catalytic activity">
    <reaction evidence="1">
        <text>ATP + protein L-histidine = ADP + protein N-phospho-L-histidine.</text>
        <dbReference type="EC" id="2.7.13.3"/>
    </reaction>
</comment>
<keyword evidence="6" id="KW-0808">Transferase</keyword>
<dbReference type="EMBL" id="JARTLD010000061">
    <property type="protein sequence ID" value="MED5020089.1"/>
    <property type="molecule type" value="Genomic_DNA"/>
</dbReference>
<accession>A0ABU6Q0J1</accession>
<evidence type="ECO:0000259" key="16">
    <source>
        <dbReference type="PROSITE" id="PS50885"/>
    </source>
</evidence>
<evidence type="ECO:0000256" key="9">
    <source>
        <dbReference type="ARBA" id="ARBA00022777"/>
    </source>
</evidence>
<evidence type="ECO:0000256" key="13">
    <source>
        <dbReference type="ARBA" id="ARBA00023136"/>
    </source>
</evidence>
<keyword evidence="12" id="KW-0902">Two-component regulatory system</keyword>
<dbReference type="SMART" id="SM00304">
    <property type="entry name" value="HAMP"/>
    <property type="match status" value="1"/>
</dbReference>
<dbReference type="EC" id="2.7.13.3" evidence="3"/>
<evidence type="ECO:0000256" key="5">
    <source>
        <dbReference type="ARBA" id="ARBA00022553"/>
    </source>
</evidence>
<dbReference type="Pfam" id="PF06580">
    <property type="entry name" value="His_kinase"/>
    <property type="match status" value="1"/>
</dbReference>
<evidence type="ECO:0000256" key="4">
    <source>
        <dbReference type="ARBA" id="ARBA00022475"/>
    </source>
</evidence>
<keyword evidence="11 14" id="KW-1133">Transmembrane helix</keyword>
<evidence type="ECO:0000256" key="2">
    <source>
        <dbReference type="ARBA" id="ARBA00004651"/>
    </source>
</evidence>
<evidence type="ECO:0000256" key="7">
    <source>
        <dbReference type="ARBA" id="ARBA00022692"/>
    </source>
</evidence>
<dbReference type="SMART" id="SM00387">
    <property type="entry name" value="HATPase_c"/>
    <property type="match status" value="1"/>
</dbReference>
<organism evidence="17 18">
    <name type="scientific">Paenibacillus chibensis</name>
    <dbReference type="NCBI Taxonomy" id="59846"/>
    <lineage>
        <taxon>Bacteria</taxon>
        <taxon>Bacillati</taxon>
        <taxon>Bacillota</taxon>
        <taxon>Bacilli</taxon>
        <taxon>Bacillales</taxon>
        <taxon>Paenibacillaceae</taxon>
        <taxon>Paenibacillus</taxon>
    </lineage>
</organism>
<evidence type="ECO:0000256" key="12">
    <source>
        <dbReference type="ARBA" id="ARBA00023012"/>
    </source>
</evidence>
<feature type="transmembrane region" description="Helical" evidence="14">
    <location>
        <begin position="270"/>
        <end position="291"/>
    </location>
</feature>
<evidence type="ECO:0000259" key="15">
    <source>
        <dbReference type="PROSITE" id="PS50109"/>
    </source>
</evidence>
<evidence type="ECO:0000313" key="17">
    <source>
        <dbReference type="EMBL" id="MED5020089.1"/>
    </source>
</evidence>
<dbReference type="PANTHER" id="PTHR34220">
    <property type="entry name" value="SENSOR HISTIDINE KINASE YPDA"/>
    <property type="match status" value="1"/>
</dbReference>
<dbReference type="Proteomes" id="UP001343257">
    <property type="component" value="Unassembled WGS sequence"/>
</dbReference>
<dbReference type="InterPro" id="IPR010559">
    <property type="entry name" value="Sig_transdc_His_kin_internal"/>
</dbReference>
<dbReference type="Gene3D" id="3.30.565.10">
    <property type="entry name" value="Histidine kinase-like ATPase, C-terminal domain"/>
    <property type="match status" value="1"/>
</dbReference>
<evidence type="ECO:0000256" key="14">
    <source>
        <dbReference type="SAM" id="Phobius"/>
    </source>
</evidence>
<evidence type="ECO:0000256" key="10">
    <source>
        <dbReference type="ARBA" id="ARBA00022840"/>
    </source>
</evidence>
<feature type="domain" description="HAMP" evidence="16">
    <location>
        <begin position="309"/>
        <end position="349"/>
    </location>
</feature>
<dbReference type="PROSITE" id="PS50885">
    <property type="entry name" value="HAMP"/>
    <property type="match status" value="1"/>
</dbReference>
<evidence type="ECO:0000313" key="18">
    <source>
        <dbReference type="Proteomes" id="UP001343257"/>
    </source>
</evidence>
<dbReference type="InterPro" id="IPR003660">
    <property type="entry name" value="HAMP_dom"/>
</dbReference>
<dbReference type="CDD" id="cd06225">
    <property type="entry name" value="HAMP"/>
    <property type="match status" value="1"/>
</dbReference>
<dbReference type="InterPro" id="IPR036890">
    <property type="entry name" value="HATPase_C_sf"/>
</dbReference>